<protein>
    <submittedName>
        <fullName evidence="1">Uncharacterized protein</fullName>
    </submittedName>
</protein>
<dbReference type="EMBL" id="CP065748">
    <property type="protein sequence ID" value="QPS83066.1"/>
    <property type="molecule type" value="Genomic_DNA"/>
</dbReference>
<dbReference type="AlphaFoldDB" id="A0A7T2YWX6"/>
<gene>
    <name evidence="1" type="ORF">I6G47_08320</name>
</gene>
<dbReference type="Proteomes" id="UP000595064">
    <property type="component" value="Chromosome"/>
</dbReference>
<evidence type="ECO:0000313" key="1">
    <source>
        <dbReference type="EMBL" id="QPS83066.1"/>
    </source>
</evidence>
<keyword evidence="2" id="KW-1185">Reference proteome</keyword>
<accession>A0A7T2YWX6</accession>
<proteinExistence type="predicted"/>
<name>A0A7T2YWX6_9BURK</name>
<dbReference type="KEGG" id="dla:I6G47_08320"/>
<dbReference type="RefSeq" id="WP_016452316.1">
    <property type="nucleotide sequence ID" value="NZ_CP065748.1"/>
</dbReference>
<organism evidence="1 2">
    <name type="scientific">Delftia lacustris</name>
    <dbReference type="NCBI Taxonomy" id="558537"/>
    <lineage>
        <taxon>Bacteria</taxon>
        <taxon>Pseudomonadati</taxon>
        <taxon>Pseudomonadota</taxon>
        <taxon>Betaproteobacteria</taxon>
        <taxon>Burkholderiales</taxon>
        <taxon>Comamonadaceae</taxon>
        <taxon>Delftia</taxon>
    </lineage>
</organism>
<sequence>MSFTSFEDADDIVDRFINLLHSLGIHPAVGSKIENEFLSPLQLLESTRNLGALAANPELLADAGGMYDFAAKLLAAETQPEFKSFVPHLKLFEAGAAFATAVQPKKGDIRDDVNRKLAELYLGALAIHFAFDVELDHPVMSKGDNPDVMFKVEPDGLPASRWALAIKTVSTRAGQTIFENIQKAAKQIDATACPADRGMVVINLKNSLQHDQLWKGIYASLDAAQAALGRQMDELIAAVETGRPASDWEPLFAHRAAPLVFYFAQAVIRLYLPDGKDVPTILKMAKLANPLGRQDPVAQTIALQLNEGMQTILRGIPGAPGQEPA</sequence>
<reference evidence="1 2" key="1">
    <citation type="submission" date="2020-12" db="EMBL/GenBank/DDBJ databases">
        <title>FDA dAtabase for Regulatory Grade micrObial Sequences (FDA-ARGOS): Supporting development and validation of Infectious Disease Dx tests.</title>
        <authorList>
            <person name="Sproer C."/>
            <person name="Gronow S."/>
            <person name="Severitt S."/>
            <person name="Schroder I."/>
            <person name="Tallon L."/>
            <person name="Sadzewicz L."/>
            <person name="Zhao X."/>
            <person name="Boylan J."/>
            <person name="Ott S."/>
            <person name="Bowen H."/>
            <person name="Vavikolanu K."/>
            <person name="Mehta A."/>
            <person name="Aluvathingal J."/>
            <person name="Nadendla S."/>
            <person name="Lowell S."/>
            <person name="Myers T."/>
            <person name="Yan Y."/>
            <person name="Sichtig H."/>
        </authorList>
    </citation>
    <scope>NUCLEOTIDE SEQUENCE [LARGE SCALE GENOMIC DNA]</scope>
    <source>
        <strain evidence="1 2">FDAARGOS_890</strain>
    </source>
</reference>
<evidence type="ECO:0000313" key="2">
    <source>
        <dbReference type="Proteomes" id="UP000595064"/>
    </source>
</evidence>